<dbReference type="EMBL" id="GL446981">
    <property type="protein sequence ID" value="EFN87009.1"/>
    <property type="molecule type" value="Genomic_DNA"/>
</dbReference>
<protein>
    <submittedName>
        <fullName evidence="1">Uncharacterized protein</fullName>
    </submittedName>
</protein>
<reference evidence="1 2" key="1">
    <citation type="journal article" date="2010" name="Science">
        <title>Genomic comparison of the ants Camponotus floridanus and Harpegnathos saltator.</title>
        <authorList>
            <person name="Bonasio R."/>
            <person name="Zhang G."/>
            <person name="Ye C."/>
            <person name="Mutti N.S."/>
            <person name="Fang X."/>
            <person name="Qin N."/>
            <person name="Donahue G."/>
            <person name="Yang P."/>
            <person name="Li Q."/>
            <person name="Li C."/>
            <person name="Zhang P."/>
            <person name="Huang Z."/>
            <person name="Berger S.L."/>
            <person name="Reinberg D."/>
            <person name="Wang J."/>
            <person name="Liebig J."/>
        </authorList>
    </citation>
    <scope>NUCLEOTIDE SEQUENCE [LARGE SCALE GENOMIC DNA]</scope>
    <source>
        <strain evidence="1 2">R22 G/1</strain>
    </source>
</reference>
<sequence>MQFLLPRASKRTFPMQRSRTHPFFYLLRLKFSTMYIAQVNYAQWKSLLLNLANVSGSSGTTVTRRRQEREKNVDAVSRMLELPRVDDKSTPHVREEMDIPMLMHKSLAESHDAKSAFAKYPEKHLFATSPHCFLNDRSRETFTTCSALDEFTQIVFSSSHFTTFFSAFRRYFDKTVGGRGDSNIEKFCERNDGVFVQLLSTGAGKGVDIVVT</sequence>
<accession>E2BBB8</accession>
<proteinExistence type="predicted"/>
<organism evidence="2">
    <name type="scientific">Harpegnathos saltator</name>
    <name type="common">Jerdon's jumping ant</name>
    <dbReference type="NCBI Taxonomy" id="610380"/>
    <lineage>
        <taxon>Eukaryota</taxon>
        <taxon>Metazoa</taxon>
        <taxon>Ecdysozoa</taxon>
        <taxon>Arthropoda</taxon>
        <taxon>Hexapoda</taxon>
        <taxon>Insecta</taxon>
        <taxon>Pterygota</taxon>
        <taxon>Neoptera</taxon>
        <taxon>Endopterygota</taxon>
        <taxon>Hymenoptera</taxon>
        <taxon>Apocrita</taxon>
        <taxon>Aculeata</taxon>
        <taxon>Formicoidea</taxon>
        <taxon>Formicidae</taxon>
        <taxon>Ponerinae</taxon>
        <taxon>Ponerini</taxon>
        <taxon>Harpegnathos</taxon>
    </lineage>
</organism>
<dbReference type="AlphaFoldDB" id="E2BBB8"/>
<name>E2BBB8_HARSA</name>
<gene>
    <name evidence="1" type="ORF">EAI_07960</name>
</gene>
<evidence type="ECO:0000313" key="2">
    <source>
        <dbReference type="Proteomes" id="UP000008237"/>
    </source>
</evidence>
<evidence type="ECO:0000313" key="1">
    <source>
        <dbReference type="EMBL" id="EFN87009.1"/>
    </source>
</evidence>
<keyword evidence="2" id="KW-1185">Reference proteome</keyword>
<dbReference type="InParanoid" id="E2BBB8"/>
<dbReference type="Proteomes" id="UP000008237">
    <property type="component" value="Unassembled WGS sequence"/>
</dbReference>